<sequence>MLIAAVKALAVKMPALKVPKKGILPDVQDVREVCLAIAVAVEEGLARVDGIPNDQEELSRA</sequence>
<comment type="caution">
    <text evidence="1">The sequence shown here is derived from an EMBL/GenBank/DDBJ whole genome shotgun (WGS) entry which is preliminary data.</text>
</comment>
<accession>A0A9P7YV90</accession>
<dbReference type="Proteomes" id="UP000887226">
    <property type="component" value="Unassembled WGS sequence"/>
</dbReference>
<protein>
    <submittedName>
        <fullName evidence="1">Uncharacterized protein</fullName>
    </submittedName>
</protein>
<reference evidence="1" key="1">
    <citation type="journal article" date="2021" name="IMA Fungus">
        <title>Genomic characterization of three marine fungi, including Emericellopsis atlantica sp. nov. with signatures of a generalist lifestyle and marine biomass degradation.</title>
        <authorList>
            <person name="Hagestad O.C."/>
            <person name="Hou L."/>
            <person name="Andersen J.H."/>
            <person name="Hansen E.H."/>
            <person name="Altermark B."/>
            <person name="Li C."/>
            <person name="Kuhnert E."/>
            <person name="Cox R.J."/>
            <person name="Crous P.W."/>
            <person name="Spatafora J.W."/>
            <person name="Lail K."/>
            <person name="Amirebrahimi M."/>
            <person name="Lipzen A."/>
            <person name="Pangilinan J."/>
            <person name="Andreopoulos W."/>
            <person name="Hayes R.D."/>
            <person name="Ng V."/>
            <person name="Grigoriev I.V."/>
            <person name="Jackson S.A."/>
            <person name="Sutton T.D.S."/>
            <person name="Dobson A.D.W."/>
            <person name="Rama T."/>
        </authorList>
    </citation>
    <scope>NUCLEOTIDE SEQUENCE</scope>
    <source>
        <strain evidence="1">TRa3180A</strain>
    </source>
</reference>
<gene>
    <name evidence="1" type="ORF">BJ878DRAFT_571030</name>
</gene>
<evidence type="ECO:0000313" key="2">
    <source>
        <dbReference type="Proteomes" id="UP000887226"/>
    </source>
</evidence>
<dbReference type="InterPro" id="IPR036291">
    <property type="entry name" value="NAD(P)-bd_dom_sf"/>
</dbReference>
<keyword evidence="2" id="KW-1185">Reference proteome</keyword>
<evidence type="ECO:0000313" key="1">
    <source>
        <dbReference type="EMBL" id="KAG9240444.1"/>
    </source>
</evidence>
<name>A0A9P7YV90_9HELO</name>
<organism evidence="1 2">
    <name type="scientific">Calycina marina</name>
    <dbReference type="NCBI Taxonomy" id="1763456"/>
    <lineage>
        <taxon>Eukaryota</taxon>
        <taxon>Fungi</taxon>
        <taxon>Dikarya</taxon>
        <taxon>Ascomycota</taxon>
        <taxon>Pezizomycotina</taxon>
        <taxon>Leotiomycetes</taxon>
        <taxon>Helotiales</taxon>
        <taxon>Pezizellaceae</taxon>
        <taxon>Calycina</taxon>
    </lineage>
</organism>
<dbReference type="Gene3D" id="3.40.50.720">
    <property type="entry name" value="NAD(P)-binding Rossmann-like Domain"/>
    <property type="match status" value="1"/>
</dbReference>
<dbReference type="SUPFAM" id="SSF51735">
    <property type="entry name" value="NAD(P)-binding Rossmann-fold domains"/>
    <property type="match status" value="1"/>
</dbReference>
<proteinExistence type="predicted"/>
<dbReference type="AlphaFoldDB" id="A0A9P7YV90"/>
<dbReference type="EMBL" id="MU254445">
    <property type="protein sequence ID" value="KAG9240444.1"/>
    <property type="molecule type" value="Genomic_DNA"/>
</dbReference>